<dbReference type="Gramene" id="ONK67520">
    <property type="protein sequence ID" value="ONK67520"/>
    <property type="gene ID" value="A4U43_C05F890"/>
</dbReference>
<feature type="repeat" description="PPR" evidence="3">
    <location>
        <begin position="360"/>
        <end position="394"/>
    </location>
</feature>
<keyword evidence="2" id="KW-0677">Repeat</keyword>
<organism evidence="5 6">
    <name type="scientific">Asparagus officinalis</name>
    <name type="common">Garden asparagus</name>
    <dbReference type="NCBI Taxonomy" id="4686"/>
    <lineage>
        <taxon>Eukaryota</taxon>
        <taxon>Viridiplantae</taxon>
        <taxon>Streptophyta</taxon>
        <taxon>Embryophyta</taxon>
        <taxon>Tracheophyta</taxon>
        <taxon>Spermatophyta</taxon>
        <taxon>Magnoliopsida</taxon>
        <taxon>Liliopsida</taxon>
        <taxon>Asparagales</taxon>
        <taxon>Asparagaceae</taxon>
        <taxon>Asparagoideae</taxon>
        <taxon>Asparagus</taxon>
    </lineage>
</organism>
<dbReference type="Pfam" id="PF13041">
    <property type="entry name" value="PPR_2"/>
    <property type="match status" value="2"/>
</dbReference>
<dbReference type="Pfam" id="PF17177">
    <property type="entry name" value="PPR_long"/>
    <property type="match status" value="1"/>
</dbReference>
<dbReference type="AlphaFoldDB" id="A0A5P1ETX7"/>
<comment type="similarity">
    <text evidence="1">Belongs to the PPR family. P subfamily.</text>
</comment>
<feature type="domain" description="PROP1-like PPR" evidence="4">
    <location>
        <begin position="62"/>
        <end position="178"/>
    </location>
</feature>
<dbReference type="InterPro" id="IPR050667">
    <property type="entry name" value="PPR-containing_protein"/>
</dbReference>
<dbReference type="EMBL" id="CM007385">
    <property type="protein sequence ID" value="ONK67520.1"/>
    <property type="molecule type" value="Genomic_DNA"/>
</dbReference>
<dbReference type="Pfam" id="PF01535">
    <property type="entry name" value="PPR"/>
    <property type="match status" value="3"/>
</dbReference>
<feature type="repeat" description="PPR" evidence="3">
    <location>
        <begin position="114"/>
        <end position="148"/>
    </location>
</feature>
<reference evidence="6" key="1">
    <citation type="journal article" date="2017" name="Nat. Commun.">
        <title>The asparagus genome sheds light on the origin and evolution of a young Y chromosome.</title>
        <authorList>
            <person name="Harkess A."/>
            <person name="Zhou J."/>
            <person name="Xu C."/>
            <person name="Bowers J.E."/>
            <person name="Van der Hulst R."/>
            <person name="Ayyampalayam S."/>
            <person name="Mercati F."/>
            <person name="Riccardi P."/>
            <person name="McKain M.R."/>
            <person name="Kakrana A."/>
            <person name="Tang H."/>
            <person name="Ray J."/>
            <person name="Groenendijk J."/>
            <person name="Arikit S."/>
            <person name="Mathioni S.M."/>
            <person name="Nakano M."/>
            <person name="Shan H."/>
            <person name="Telgmann-Rauber A."/>
            <person name="Kanno A."/>
            <person name="Yue Z."/>
            <person name="Chen H."/>
            <person name="Li W."/>
            <person name="Chen Y."/>
            <person name="Xu X."/>
            <person name="Zhang Y."/>
            <person name="Luo S."/>
            <person name="Chen H."/>
            <person name="Gao J."/>
            <person name="Mao Z."/>
            <person name="Pires J.C."/>
            <person name="Luo M."/>
            <person name="Kudrna D."/>
            <person name="Wing R.A."/>
            <person name="Meyers B.C."/>
            <person name="Yi K."/>
            <person name="Kong H."/>
            <person name="Lavrijsen P."/>
            <person name="Sunseri F."/>
            <person name="Falavigna A."/>
            <person name="Ye Y."/>
            <person name="Leebens-Mack J.H."/>
            <person name="Chen G."/>
        </authorList>
    </citation>
    <scope>NUCLEOTIDE SEQUENCE [LARGE SCALE GENOMIC DNA]</scope>
    <source>
        <strain evidence="6">cv. DH0086</strain>
    </source>
</reference>
<dbReference type="InterPro" id="IPR011990">
    <property type="entry name" value="TPR-like_helical_dom_sf"/>
</dbReference>
<gene>
    <name evidence="5" type="ORF">A4U43_C05F890</name>
</gene>
<dbReference type="PROSITE" id="PS51375">
    <property type="entry name" value="PPR"/>
    <property type="match status" value="6"/>
</dbReference>
<feature type="repeat" description="PPR" evidence="3">
    <location>
        <begin position="254"/>
        <end position="288"/>
    </location>
</feature>
<dbReference type="Proteomes" id="UP000243459">
    <property type="component" value="Chromosome 5"/>
</dbReference>
<evidence type="ECO:0000256" key="1">
    <source>
        <dbReference type="ARBA" id="ARBA00007626"/>
    </source>
</evidence>
<dbReference type="PANTHER" id="PTHR47939:SF5">
    <property type="entry name" value="PENTACOTRIPEPTIDE-REPEAT REGION OF PRORP DOMAIN-CONTAINING PROTEIN"/>
    <property type="match status" value="1"/>
</dbReference>
<dbReference type="NCBIfam" id="TIGR00756">
    <property type="entry name" value="PPR"/>
    <property type="match status" value="7"/>
</dbReference>
<proteinExistence type="inferred from homology"/>
<dbReference type="OrthoDB" id="185373at2759"/>
<dbReference type="InterPro" id="IPR002885">
    <property type="entry name" value="PPR_rpt"/>
</dbReference>
<evidence type="ECO:0000313" key="5">
    <source>
        <dbReference type="EMBL" id="ONK67520.1"/>
    </source>
</evidence>
<dbReference type="InterPro" id="IPR033443">
    <property type="entry name" value="PROP1-like_PPR_dom"/>
</dbReference>
<name>A0A5P1ETX7_ASPOF</name>
<dbReference type="PANTHER" id="PTHR47939">
    <property type="entry name" value="MEMBRANE-ASSOCIATED SALT-INDUCIBLE PROTEIN-LIKE"/>
    <property type="match status" value="1"/>
</dbReference>
<dbReference type="Gene3D" id="1.25.40.10">
    <property type="entry name" value="Tetratricopeptide repeat domain"/>
    <property type="match status" value="4"/>
</dbReference>
<feature type="repeat" description="PPR" evidence="3">
    <location>
        <begin position="44"/>
        <end position="78"/>
    </location>
</feature>
<protein>
    <recommendedName>
        <fullName evidence="4">PROP1-like PPR domain-containing protein</fullName>
    </recommendedName>
</protein>
<evidence type="ECO:0000313" key="6">
    <source>
        <dbReference type="Proteomes" id="UP000243459"/>
    </source>
</evidence>
<evidence type="ECO:0000256" key="2">
    <source>
        <dbReference type="ARBA" id="ARBA00022737"/>
    </source>
</evidence>
<sequence>MREEVCTPDVFAYTAILKVLANAGNFEGCLRVWEEMRRDKVDPDAMAYATIVSGLCKNGNVDKGVELFREMKKKGLLIDRAVYGAIVDGFVRIGSVEDGFGVFKEMVDDGYRPDLGIYDSLIWGLCEDGRIDKARRLFQVAISEGLTLDFGTVTPLMIYYADSGEMDRFFRLIDQIEELGLPVMDHLADFFTVFLRKGERELNAVEVFEALKGKGYCSVAIYNILIKALYKSKEGKRAVSLFEEIKSSQDLEPDTCTYSLVIPCYVDVEDVREACSCYNKMRELSWIPSVEAYCSLVKGLCKIGEINPAITLVKDCLGNVTDGPMEFKYTLTILNACRLGKPEKVIEVLNEMMEEGYPFEDIIYCAVIHGFCKHASSEEARKVFAVLKNRNILSESSYIGYEDMLNEHLKKVTAGLVISTLKFYGLESKLKLSSSMD</sequence>
<evidence type="ECO:0000259" key="4">
    <source>
        <dbReference type="Pfam" id="PF17177"/>
    </source>
</evidence>
<accession>A0A5P1ETX7</accession>
<feature type="repeat" description="PPR" evidence="3">
    <location>
        <begin position="9"/>
        <end position="43"/>
    </location>
</feature>
<keyword evidence="6" id="KW-1185">Reference proteome</keyword>
<evidence type="ECO:0000256" key="3">
    <source>
        <dbReference type="PROSITE-ProRule" id="PRU00708"/>
    </source>
</evidence>
<dbReference type="OMA" id="CKHASSE"/>
<feature type="repeat" description="PPR" evidence="3">
    <location>
        <begin position="79"/>
        <end position="113"/>
    </location>
</feature>